<keyword evidence="3" id="KW-1185">Reference proteome</keyword>
<feature type="region of interest" description="Disordered" evidence="1">
    <location>
        <begin position="28"/>
        <end position="67"/>
    </location>
</feature>
<dbReference type="EMBL" id="JAIWYP010000006">
    <property type="protein sequence ID" value="KAH3812378.1"/>
    <property type="molecule type" value="Genomic_DNA"/>
</dbReference>
<evidence type="ECO:0000313" key="2">
    <source>
        <dbReference type="EMBL" id="KAH3812378.1"/>
    </source>
</evidence>
<gene>
    <name evidence="2" type="ORF">DPMN_140808</name>
</gene>
<reference evidence="2" key="1">
    <citation type="journal article" date="2019" name="bioRxiv">
        <title>The Genome of the Zebra Mussel, Dreissena polymorpha: A Resource for Invasive Species Research.</title>
        <authorList>
            <person name="McCartney M.A."/>
            <person name="Auch B."/>
            <person name="Kono T."/>
            <person name="Mallez S."/>
            <person name="Zhang Y."/>
            <person name="Obille A."/>
            <person name="Becker A."/>
            <person name="Abrahante J.E."/>
            <person name="Garbe J."/>
            <person name="Badalamenti J.P."/>
            <person name="Herman A."/>
            <person name="Mangelson H."/>
            <person name="Liachko I."/>
            <person name="Sullivan S."/>
            <person name="Sone E.D."/>
            <person name="Koren S."/>
            <person name="Silverstein K.A.T."/>
            <person name="Beckman K.B."/>
            <person name="Gohl D.M."/>
        </authorList>
    </citation>
    <scope>NUCLEOTIDE SEQUENCE</scope>
    <source>
        <strain evidence="2">Duluth1</strain>
        <tissue evidence="2">Whole animal</tissue>
    </source>
</reference>
<name>A0A9D4G8E5_DREPO</name>
<comment type="caution">
    <text evidence="2">The sequence shown here is derived from an EMBL/GenBank/DDBJ whole genome shotgun (WGS) entry which is preliminary data.</text>
</comment>
<protein>
    <submittedName>
        <fullName evidence="2">Uncharacterized protein</fullName>
    </submittedName>
</protein>
<accession>A0A9D4G8E5</accession>
<evidence type="ECO:0000256" key="1">
    <source>
        <dbReference type="SAM" id="MobiDB-lite"/>
    </source>
</evidence>
<sequence>MYYTIDGSEGADIGTSVYHSFGNWNLPNSAQKEITDTTRKGAPDLRGVDDNYESPLETRSVDQAGFI</sequence>
<proteinExistence type="predicted"/>
<evidence type="ECO:0000313" key="3">
    <source>
        <dbReference type="Proteomes" id="UP000828390"/>
    </source>
</evidence>
<feature type="compositionally biased region" description="Basic and acidic residues" evidence="1">
    <location>
        <begin position="33"/>
        <end position="49"/>
    </location>
</feature>
<dbReference type="AlphaFoldDB" id="A0A9D4G8E5"/>
<dbReference type="Proteomes" id="UP000828390">
    <property type="component" value="Unassembled WGS sequence"/>
</dbReference>
<reference evidence="2" key="2">
    <citation type="submission" date="2020-11" db="EMBL/GenBank/DDBJ databases">
        <authorList>
            <person name="McCartney M.A."/>
            <person name="Auch B."/>
            <person name="Kono T."/>
            <person name="Mallez S."/>
            <person name="Becker A."/>
            <person name="Gohl D.M."/>
            <person name="Silverstein K.A.T."/>
            <person name="Koren S."/>
            <person name="Bechman K.B."/>
            <person name="Herman A."/>
            <person name="Abrahante J.E."/>
            <person name="Garbe J."/>
        </authorList>
    </citation>
    <scope>NUCLEOTIDE SEQUENCE</scope>
    <source>
        <strain evidence="2">Duluth1</strain>
        <tissue evidence="2">Whole animal</tissue>
    </source>
</reference>
<organism evidence="2 3">
    <name type="scientific">Dreissena polymorpha</name>
    <name type="common">Zebra mussel</name>
    <name type="synonym">Mytilus polymorpha</name>
    <dbReference type="NCBI Taxonomy" id="45954"/>
    <lineage>
        <taxon>Eukaryota</taxon>
        <taxon>Metazoa</taxon>
        <taxon>Spiralia</taxon>
        <taxon>Lophotrochozoa</taxon>
        <taxon>Mollusca</taxon>
        <taxon>Bivalvia</taxon>
        <taxon>Autobranchia</taxon>
        <taxon>Heteroconchia</taxon>
        <taxon>Euheterodonta</taxon>
        <taxon>Imparidentia</taxon>
        <taxon>Neoheterodontei</taxon>
        <taxon>Myida</taxon>
        <taxon>Dreissenoidea</taxon>
        <taxon>Dreissenidae</taxon>
        <taxon>Dreissena</taxon>
    </lineage>
</organism>